<dbReference type="OrthoDB" id="2606754at2"/>
<proteinExistence type="predicted"/>
<sequence length="192" mass="20528">MDDLTPQLAELGIQLAASAARNTASAITDKIGAMRASKSATDQVAALEQIVSDLIADKNELTRIAQAYQQELVAQQLTPGDIRYITDTVVPLLEQLADGMGNKAEGAQLKQQIQTFKPLLSGETVNILQLLGFNFRQGIGAPLTQRLKTLIDGSGDTGAALQAEALRTQRAAMELAADPTAYARFREMYPAG</sequence>
<protein>
    <submittedName>
        <fullName evidence="1">Uncharacterized protein</fullName>
    </submittedName>
</protein>
<reference evidence="1 2" key="1">
    <citation type="submission" date="2018-05" db="EMBL/GenBank/DDBJ databases">
        <title>Amnibacterium sp. M8JJ-5, whole genome shotgun sequence.</title>
        <authorList>
            <person name="Tuo L."/>
        </authorList>
    </citation>
    <scope>NUCLEOTIDE SEQUENCE [LARGE SCALE GENOMIC DNA]</scope>
    <source>
        <strain evidence="1 2">M8JJ-5</strain>
    </source>
</reference>
<name>A0A2V1HKJ2_9MICO</name>
<dbReference type="NCBIfam" id="TIGR02675">
    <property type="entry name" value="tape_meas_nterm"/>
    <property type="match status" value="1"/>
</dbReference>
<dbReference type="InterPro" id="IPR013491">
    <property type="entry name" value="Tape_meas_N"/>
</dbReference>
<gene>
    <name evidence="1" type="ORF">DDQ50_16665</name>
</gene>
<dbReference type="RefSeq" id="WP_116757922.1">
    <property type="nucleotide sequence ID" value="NZ_JBHUEX010000003.1"/>
</dbReference>
<keyword evidence="2" id="KW-1185">Reference proteome</keyword>
<dbReference type="Proteomes" id="UP000244893">
    <property type="component" value="Unassembled WGS sequence"/>
</dbReference>
<evidence type="ECO:0000313" key="2">
    <source>
        <dbReference type="Proteomes" id="UP000244893"/>
    </source>
</evidence>
<organism evidence="1 2">
    <name type="scientific">Amnibacterium flavum</name>
    <dbReference type="NCBI Taxonomy" id="2173173"/>
    <lineage>
        <taxon>Bacteria</taxon>
        <taxon>Bacillati</taxon>
        <taxon>Actinomycetota</taxon>
        <taxon>Actinomycetes</taxon>
        <taxon>Micrococcales</taxon>
        <taxon>Microbacteriaceae</taxon>
        <taxon>Amnibacterium</taxon>
    </lineage>
</organism>
<evidence type="ECO:0000313" key="1">
    <source>
        <dbReference type="EMBL" id="PVZ93156.1"/>
    </source>
</evidence>
<dbReference type="AlphaFoldDB" id="A0A2V1HKJ2"/>
<comment type="caution">
    <text evidence="1">The sequence shown here is derived from an EMBL/GenBank/DDBJ whole genome shotgun (WGS) entry which is preliminary data.</text>
</comment>
<dbReference type="EMBL" id="QEOP01000006">
    <property type="protein sequence ID" value="PVZ93156.1"/>
    <property type="molecule type" value="Genomic_DNA"/>
</dbReference>
<accession>A0A2V1HKJ2</accession>